<evidence type="ECO:0000256" key="2">
    <source>
        <dbReference type="ARBA" id="ARBA00006432"/>
    </source>
</evidence>
<dbReference type="InterPro" id="IPR020802">
    <property type="entry name" value="TesA-like"/>
</dbReference>
<dbReference type="Gene3D" id="1.10.1200.10">
    <property type="entry name" value="ACP-like"/>
    <property type="match status" value="1"/>
</dbReference>
<name>A0A5A7SEL7_9NOCA</name>
<accession>A0A5A7SEL7</accession>
<evidence type="ECO:0000313" key="8">
    <source>
        <dbReference type="Proteomes" id="UP000322244"/>
    </source>
</evidence>
<comment type="similarity">
    <text evidence="2">Belongs to the ATP-dependent AMP-binding enzyme family.</text>
</comment>
<dbReference type="SUPFAM" id="SSF52777">
    <property type="entry name" value="CoA-dependent acyltransferases"/>
    <property type="match status" value="2"/>
</dbReference>
<organism evidence="7 8">
    <name type="scientific">Antrihabitans cavernicola</name>
    <dbReference type="NCBI Taxonomy" id="2495913"/>
    <lineage>
        <taxon>Bacteria</taxon>
        <taxon>Bacillati</taxon>
        <taxon>Actinomycetota</taxon>
        <taxon>Actinomycetes</taxon>
        <taxon>Mycobacteriales</taxon>
        <taxon>Nocardiaceae</taxon>
        <taxon>Antrihabitans</taxon>
    </lineage>
</organism>
<dbReference type="Pfam" id="PF00501">
    <property type="entry name" value="AMP-binding"/>
    <property type="match status" value="2"/>
</dbReference>
<feature type="region of interest" description="Disordered" evidence="5">
    <location>
        <begin position="1"/>
        <end position="35"/>
    </location>
</feature>
<dbReference type="RefSeq" id="WP_149430234.1">
    <property type="nucleotide sequence ID" value="NZ_VLNY01000004.1"/>
</dbReference>
<dbReference type="Gene3D" id="3.30.559.10">
    <property type="entry name" value="Chloramphenicol acetyltransferase-like domain"/>
    <property type="match status" value="1"/>
</dbReference>
<dbReference type="GO" id="GO:0031177">
    <property type="term" value="F:phosphopantetheine binding"/>
    <property type="evidence" value="ECO:0007669"/>
    <property type="project" value="InterPro"/>
</dbReference>
<evidence type="ECO:0000256" key="4">
    <source>
        <dbReference type="ARBA" id="ARBA00022553"/>
    </source>
</evidence>
<keyword evidence="3" id="KW-0596">Phosphopantetheine</keyword>
<proteinExistence type="inferred from homology"/>
<dbReference type="InterPro" id="IPR000873">
    <property type="entry name" value="AMP-dep_synth/lig_dom"/>
</dbReference>
<dbReference type="Pfam" id="PF00668">
    <property type="entry name" value="Condensation"/>
    <property type="match status" value="1"/>
</dbReference>
<dbReference type="InterPro" id="IPR001242">
    <property type="entry name" value="Condensation_dom"/>
</dbReference>
<dbReference type="EMBL" id="VLNY01000004">
    <property type="protein sequence ID" value="KAA0022975.1"/>
    <property type="molecule type" value="Genomic_DNA"/>
</dbReference>
<dbReference type="PROSITE" id="PS00012">
    <property type="entry name" value="PHOSPHOPANTETHEINE"/>
    <property type="match status" value="2"/>
</dbReference>
<reference evidence="7 8" key="1">
    <citation type="submission" date="2019-07" db="EMBL/GenBank/DDBJ databases">
        <title>Rhodococcus cavernicolus sp. nov., isolated from a cave.</title>
        <authorList>
            <person name="Lee S.D."/>
        </authorList>
    </citation>
    <scope>NUCLEOTIDE SEQUENCE [LARGE SCALE GENOMIC DNA]</scope>
    <source>
        <strain evidence="7 8">C1-24</strain>
    </source>
</reference>
<dbReference type="GO" id="GO:0008610">
    <property type="term" value="P:lipid biosynthetic process"/>
    <property type="evidence" value="ECO:0007669"/>
    <property type="project" value="UniProtKB-ARBA"/>
</dbReference>
<dbReference type="PANTHER" id="PTHR45527">
    <property type="entry name" value="NONRIBOSOMAL PEPTIDE SYNTHETASE"/>
    <property type="match status" value="1"/>
</dbReference>
<evidence type="ECO:0000256" key="3">
    <source>
        <dbReference type="ARBA" id="ARBA00022450"/>
    </source>
</evidence>
<gene>
    <name evidence="7" type="ORF">FOY51_10765</name>
</gene>
<dbReference type="InterPro" id="IPR020806">
    <property type="entry name" value="PKS_PP-bd"/>
</dbReference>
<dbReference type="FunFam" id="3.30.300.30:FF:000010">
    <property type="entry name" value="Enterobactin synthetase component F"/>
    <property type="match status" value="1"/>
</dbReference>
<dbReference type="InterPro" id="IPR010071">
    <property type="entry name" value="AA_adenyl_dom"/>
</dbReference>
<dbReference type="SUPFAM" id="SSF56801">
    <property type="entry name" value="Acetyl-CoA synthetase-like"/>
    <property type="match status" value="2"/>
</dbReference>
<dbReference type="NCBIfam" id="NF003417">
    <property type="entry name" value="PRK04813.1"/>
    <property type="match status" value="2"/>
</dbReference>
<dbReference type="InterPro" id="IPR001031">
    <property type="entry name" value="Thioesterase"/>
</dbReference>
<evidence type="ECO:0000313" key="7">
    <source>
        <dbReference type="EMBL" id="KAA0022975.1"/>
    </source>
</evidence>
<dbReference type="SUPFAM" id="SSF53474">
    <property type="entry name" value="alpha/beta-Hydrolases"/>
    <property type="match status" value="1"/>
</dbReference>
<dbReference type="GO" id="GO:0044550">
    <property type="term" value="P:secondary metabolite biosynthetic process"/>
    <property type="evidence" value="ECO:0007669"/>
    <property type="project" value="UniProtKB-ARBA"/>
</dbReference>
<dbReference type="InterPro" id="IPR020845">
    <property type="entry name" value="AMP-binding_CS"/>
</dbReference>
<dbReference type="InterPro" id="IPR045851">
    <property type="entry name" value="AMP-bd_C_sf"/>
</dbReference>
<dbReference type="GO" id="GO:0043041">
    <property type="term" value="P:amino acid activation for nonribosomal peptide biosynthetic process"/>
    <property type="evidence" value="ECO:0007669"/>
    <property type="project" value="TreeGrafter"/>
</dbReference>
<dbReference type="FunFam" id="1.10.1200.10:FF:000005">
    <property type="entry name" value="Nonribosomal peptide synthetase 1"/>
    <property type="match status" value="1"/>
</dbReference>
<dbReference type="PROSITE" id="PS00455">
    <property type="entry name" value="AMP_BINDING"/>
    <property type="match status" value="2"/>
</dbReference>
<comment type="caution">
    <text evidence="7">The sequence shown here is derived from an EMBL/GenBank/DDBJ whole genome shotgun (WGS) entry which is preliminary data.</text>
</comment>
<evidence type="ECO:0000256" key="5">
    <source>
        <dbReference type="SAM" id="MobiDB-lite"/>
    </source>
</evidence>
<dbReference type="GO" id="GO:0005829">
    <property type="term" value="C:cytosol"/>
    <property type="evidence" value="ECO:0007669"/>
    <property type="project" value="TreeGrafter"/>
</dbReference>
<dbReference type="InterPro" id="IPR029058">
    <property type="entry name" value="AB_hydrolase_fold"/>
</dbReference>
<dbReference type="Gene3D" id="2.30.38.10">
    <property type="entry name" value="Luciferase, Domain 3"/>
    <property type="match status" value="2"/>
</dbReference>
<feature type="compositionally biased region" description="Basic residues" evidence="5">
    <location>
        <begin position="22"/>
        <end position="35"/>
    </location>
</feature>
<dbReference type="Pfam" id="PF00550">
    <property type="entry name" value="PP-binding"/>
    <property type="match status" value="2"/>
</dbReference>
<dbReference type="SMART" id="SM00824">
    <property type="entry name" value="PKS_TE"/>
    <property type="match status" value="1"/>
</dbReference>
<dbReference type="InterPro" id="IPR009081">
    <property type="entry name" value="PP-bd_ACP"/>
</dbReference>
<dbReference type="GO" id="GO:0003824">
    <property type="term" value="F:catalytic activity"/>
    <property type="evidence" value="ECO:0007669"/>
    <property type="project" value="InterPro"/>
</dbReference>
<protein>
    <submittedName>
        <fullName evidence="7">Amino acid adenylation domain-containing protein</fullName>
    </submittedName>
</protein>
<dbReference type="InterPro" id="IPR006162">
    <property type="entry name" value="Ppantetheine_attach_site"/>
</dbReference>
<feature type="domain" description="Carrier" evidence="6">
    <location>
        <begin position="1605"/>
        <end position="1680"/>
    </location>
</feature>
<dbReference type="PANTHER" id="PTHR45527:SF1">
    <property type="entry name" value="FATTY ACID SYNTHASE"/>
    <property type="match status" value="1"/>
</dbReference>
<dbReference type="FunFam" id="3.40.50.980:FF:000001">
    <property type="entry name" value="Non-ribosomal peptide synthetase"/>
    <property type="match status" value="2"/>
</dbReference>
<dbReference type="Gene3D" id="3.40.50.1820">
    <property type="entry name" value="alpha/beta hydrolase"/>
    <property type="match status" value="1"/>
</dbReference>
<dbReference type="FunFam" id="3.40.50.12780:FF:000012">
    <property type="entry name" value="Non-ribosomal peptide synthetase"/>
    <property type="match status" value="2"/>
</dbReference>
<dbReference type="Gene3D" id="3.40.50.980">
    <property type="match status" value="4"/>
</dbReference>
<dbReference type="PROSITE" id="PS50075">
    <property type="entry name" value="CARRIER"/>
    <property type="match status" value="2"/>
</dbReference>
<dbReference type="InterPro" id="IPR025110">
    <property type="entry name" value="AMP-bd_C"/>
</dbReference>
<dbReference type="NCBIfam" id="TIGR01733">
    <property type="entry name" value="AA-adenyl-dom"/>
    <property type="match status" value="2"/>
</dbReference>
<dbReference type="OrthoDB" id="2472181at2"/>
<evidence type="ECO:0000256" key="1">
    <source>
        <dbReference type="ARBA" id="ARBA00001957"/>
    </source>
</evidence>
<evidence type="ECO:0000259" key="6">
    <source>
        <dbReference type="PROSITE" id="PS50075"/>
    </source>
</evidence>
<dbReference type="Gene3D" id="3.30.300.30">
    <property type="match status" value="2"/>
</dbReference>
<dbReference type="FunFam" id="2.30.38.10:FF:000001">
    <property type="entry name" value="Non-ribosomal peptide synthetase PvdI"/>
    <property type="match status" value="1"/>
</dbReference>
<dbReference type="Pfam" id="PF13193">
    <property type="entry name" value="AMP-binding_C"/>
    <property type="match status" value="2"/>
</dbReference>
<dbReference type="Pfam" id="PF00975">
    <property type="entry name" value="Thioesterase"/>
    <property type="match status" value="1"/>
</dbReference>
<feature type="domain" description="Carrier" evidence="6">
    <location>
        <begin position="538"/>
        <end position="613"/>
    </location>
</feature>
<dbReference type="SMART" id="SM00823">
    <property type="entry name" value="PKS_PP"/>
    <property type="match status" value="2"/>
</dbReference>
<dbReference type="SUPFAM" id="SSF47336">
    <property type="entry name" value="ACP-like"/>
    <property type="match status" value="2"/>
</dbReference>
<keyword evidence="8" id="KW-1185">Reference proteome</keyword>
<dbReference type="UniPathway" id="UPA00011"/>
<sequence length="1950" mass="209839">MTIGNSLSRIDPDARDSSSKRPASRQRPVRRKPKRVATLPQLLGSAAEANPDGTALSFAGATVTYAELDARSSQLARVLIARGLGPEDLIAIGIPRSIDSIVAVWAVAKTGAGFVPVDPDYPADRVAHMITDSGALVGLTLTGVRDQLPDGIAWLALDDDELTKGVAQQSADPVSYDDRISPLRPEHTAYVIYTSGSTGRPKGVLVTHTGLDSFCAEQRERYGVSAESRALHFASPSFDASVLELLLAVGAGATMVIAPPSVYGGDELKDLFARERVTHTFITPAALSSVDPDGLDDLRVVVVGGDACGPDLVNRWATGREFYNGYGPTETTIMSNISDPLVPGQSITIGPAVRNMAAHVLDERLSPVPVGVAGELYLTGIQLARGYHHRLALTAGRFVASPSGEPGTRMYRTGDVVRRRENGAIEFIGRNDFQVKVRGFRIELGEIDAALADHPDVSFAATVGREAPSGATTLVSYVLPKAGRVDVKELESFIALSLPAYMLPSSIIVLDEIPLTPVGKLDRAALPEPIFETAAYRAPEGPLEELIASVYADVLGIDNVGGNGDFFELGGNSLIATQVAARLGAALDARIPARALFESPTVSTLATVVEPLRGQGARPALVAGPRPERVPVSFAQQRYWFLNQFDTASAVDNIPFALRLSGDLDTGALQAAFADVFERHESLRTYYPLDNTEPCQVVVPAAQAIPDLTPVVIDEHEVLDSVLAVAMRGFDVAVEVPVHARVFEVGDDCVLAFVVHHVAADGSSIAPFARDLTVAYAARTQGMAPQWAPLSVQYADYSLWQRALLGADNDPNSLAARQIDYWTEQLAGMPDQLELPGDRPRPAAQSFRGATTQFTLDGALHHDLLELSRRNGSSLFMVMHAALSVLLGRLSGTDDVAVGTPIAGRGEAVLDDLIGMFVNTLVLRVRLEQSEGFDDLLSRVRETDLQAYAHAEVPFERLVEVLNPPRSNARNPIYQIGFLFQNLSHGTLELPGLTVSPVELDANLAKTDLQVTVIDQHDHDGRPDDIVIEFSYAVDLFDQATIAQFAERYERVLRSVVADPQAPVGDIDLLETGERERVVSRWNRTQQRTDTSATLATLLDAQVAEHADNTALVACGDSGWERNATLSYAELDARVNRLARYLIDAGVGPESTVVLAMERSVELVIAMFAVAKSGGAYVPIDPSQPADRTAYQFDIVDPVCVLTTSRDSFEATTVRTVVVDELNLADYDDSTIRDSDRLAPLNPTNTAYVIFTSGSTGRPKGVSLSHGAIAHQLQWKRSEFELGADDAILVKTAATFDLSVWEYWTAAVSGGRMVLAGPGGHRDPSYLNDVLRAEEITTLHAVPSMLDALLVEAEGKLPTSLRRVLAIGEVLPAATAQRFLGGNNATLFNLYGPTEAAVSVTAHTVDAADTAAVPVGMPEWNTQVLVLDARLHPMPAGVPGELYLAGTQLARGYHGQSALTAERFVANPYGDVGARMYRTGDLVSWTEQGELQYVGRTDFQVKVRGFRIELGEIEAALLRLEDVAQVAVLSRSNESSGDQLVGYVVPTEGASIDTADLKSTLAHQLPSYMIPSASVVLDELPLTKHGKLDRQALPAPRTDVTPYRAPSNRIEDAIAAVFEDLLAVDRVSIDDDFFELGGHSLLAARASARLTKTLGIRVALQWFFTHRTVHDLARRVTSDVDTADKASDGLDVLIPIGRGNTEQPLFCVHPISGLAWMYWGLTEYVQPTRQIYGLQSPSILEADDNPASIDRIAARYVEEIRRAQPHGPYHLLGWSLGGVIAHAMATQLQAAGEEVASLTLVDSIRETDADMVRTELAQTLRSLGVDVDLDAPDGEFSLAQAQRLLDDMAVGSSALTPERAQRLFASALRAGDLMQQHRPRPFDGDVLFFSAALDHPTRADAADTWAPHVTGRITDVSIAAHHGEMMAPGALQLLGPVLGEALGAPVHARS</sequence>
<dbReference type="Gene3D" id="3.30.559.30">
    <property type="entry name" value="Nonribosomal peptide synthetase, condensation domain"/>
    <property type="match status" value="1"/>
</dbReference>
<dbReference type="InterPro" id="IPR036736">
    <property type="entry name" value="ACP-like_sf"/>
</dbReference>
<comment type="cofactor">
    <cofactor evidence="1">
        <name>pantetheine 4'-phosphate</name>
        <dbReference type="ChEBI" id="CHEBI:47942"/>
    </cofactor>
</comment>
<feature type="compositionally biased region" description="Basic and acidic residues" evidence="5">
    <location>
        <begin position="10"/>
        <end position="19"/>
    </location>
</feature>
<dbReference type="CDD" id="cd19540">
    <property type="entry name" value="LCL_NRPS-like"/>
    <property type="match status" value="1"/>
</dbReference>
<dbReference type="InterPro" id="IPR023213">
    <property type="entry name" value="CAT-like_dom_sf"/>
</dbReference>
<dbReference type="Proteomes" id="UP000322244">
    <property type="component" value="Unassembled WGS sequence"/>
</dbReference>
<keyword evidence="4" id="KW-0597">Phosphoprotein</keyword>